<gene>
    <name evidence="2" type="ORF">GCM10023220_29470</name>
</gene>
<protein>
    <submittedName>
        <fullName evidence="2">Uncharacterized protein</fullName>
    </submittedName>
</protein>
<organism evidence="2 3">
    <name type="scientific">Streptomyces ziwulingensis</name>
    <dbReference type="NCBI Taxonomy" id="1045501"/>
    <lineage>
        <taxon>Bacteria</taxon>
        <taxon>Bacillati</taxon>
        <taxon>Actinomycetota</taxon>
        <taxon>Actinomycetes</taxon>
        <taxon>Kitasatosporales</taxon>
        <taxon>Streptomycetaceae</taxon>
        <taxon>Streptomyces</taxon>
    </lineage>
</organism>
<keyword evidence="3" id="KW-1185">Reference proteome</keyword>
<proteinExistence type="predicted"/>
<evidence type="ECO:0000313" key="2">
    <source>
        <dbReference type="EMBL" id="GAA4799415.1"/>
    </source>
</evidence>
<evidence type="ECO:0000256" key="1">
    <source>
        <dbReference type="SAM" id="MobiDB-lite"/>
    </source>
</evidence>
<feature type="region of interest" description="Disordered" evidence="1">
    <location>
        <begin position="1"/>
        <end position="20"/>
    </location>
</feature>
<comment type="caution">
    <text evidence="2">The sequence shown here is derived from an EMBL/GenBank/DDBJ whole genome shotgun (WGS) entry which is preliminary data.</text>
</comment>
<accession>A0ABP9BRJ8</accession>
<dbReference type="EMBL" id="BAABIG010000024">
    <property type="protein sequence ID" value="GAA4799415.1"/>
    <property type="molecule type" value="Genomic_DNA"/>
</dbReference>
<sequence>MSTPKTIYPQSEARRLRDSPCPQCGKLSRISRNVQDDAAGKLDPDVSVLWYCPDPLCNGHDGFSIETQ</sequence>
<dbReference type="Proteomes" id="UP001501265">
    <property type="component" value="Unassembled WGS sequence"/>
</dbReference>
<reference evidence="3" key="1">
    <citation type="journal article" date="2019" name="Int. J. Syst. Evol. Microbiol.">
        <title>The Global Catalogue of Microorganisms (GCM) 10K type strain sequencing project: providing services to taxonomists for standard genome sequencing and annotation.</title>
        <authorList>
            <consortium name="The Broad Institute Genomics Platform"/>
            <consortium name="The Broad Institute Genome Sequencing Center for Infectious Disease"/>
            <person name="Wu L."/>
            <person name="Ma J."/>
        </authorList>
    </citation>
    <scope>NUCLEOTIDE SEQUENCE [LARGE SCALE GENOMIC DNA]</scope>
    <source>
        <strain evidence="3">JCM 18081</strain>
    </source>
</reference>
<evidence type="ECO:0000313" key="3">
    <source>
        <dbReference type="Proteomes" id="UP001501265"/>
    </source>
</evidence>
<name>A0ABP9BRJ8_9ACTN</name>